<dbReference type="EMBL" id="JWZT01005390">
    <property type="protein sequence ID" value="KII60970.1"/>
    <property type="molecule type" value="Genomic_DNA"/>
</dbReference>
<comment type="subcellular location">
    <subcellularLocation>
        <location evidence="1">Golgi apparatus</location>
        <location evidence="1">cis-Golgi network</location>
    </subcellularLocation>
</comment>
<dbReference type="Gene3D" id="3.30.1380.20">
    <property type="entry name" value="Trafficking protein particle complex subunit 3"/>
    <property type="match status" value="1"/>
</dbReference>
<dbReference type="PANTHER" id="PTHR12817:SF0">
    <property type="entry name" value="GEO08327P1"/>
    <property type="match status" value="1"/>
</dbReference>
<evidence type="ECO:0000313" key="3">
    <source>
        <dbReference type="EMBL" id="KII60970.1"/>
    </source>
</evidence>
<dbReference type="OMA" id="CKDIWIS"/>
<evidence type="ECO:0000256" key="1">
    <source>
        <dbReference type="ARBA" id="ARBA00004222"/>
    </source>
</evidence>
<dbReference type="OrthoDB" id="941624at2759"/>
<dbReference type="GO" id="GO:0005802">
    <property type="term" value="C:trans-Golgi network"/>
    <property type="evidence" value="ECO:0007669"/>
    <property type="project" value="TreeGrafter"/>
</dbReference>
<dbReference type="InterPro" id="IPR007194">
    <property type="entry name" value="TRAPP_component"/>
</dbReference>
<dbReference type="GO" id="GO:0006888">
    <property type="term" value="P:endoplasmic reticulum to Golgi vesicle-mediated transport"/>
    <property type="evidence" value="ECO:0007669"/>
    <property type="project" value="TreeGrafter"/>
</dbReference>
<keyword evidence="4" id="KW-1185">Reference proteome</keyword>
<dbReference type="Pfam" id="PF04051">
    <property type="entry name" value="TRAPP"/>
    <property type="match status" value="1"/>
</dbReference>
<gene>
    <name evidence="3" type="ORF">RF11_13943</name>
</gene>
<proteinExistence type="inferred from homology"/>
<dbReference type="AlphaFoldDB" id="A0A0C2M1M0"/>
<accession>A0A0C2M1M0</accession>
<dbReference type="InterPro" id="IPR037992">
    <property type="entry name" value="TRAPPC6/Trs33"/>
</dbReference>
<name>A0A0C2M1M0_THEKT</name>
<dbReference type="SUPFAM" id="SSF111126">
    <property type="entry name" value="Ligand-binding domain in the NO signalling and Golgi transport"/>
    <property type="match status" value="1"/>
</dbReference>
<protein>
    <submittedName>
        <fullName evidence="3">Trafficking protein particle complex subunit 6A</fullName>
    </submittedName>
</protein>
<dbReference type="PANTHER" id="PTHR12817">
    <property type="entry name" value="TRAFFICKING PROTEIN PARTICLE COMPLEX SUBUNIT 6B"/>
    <property type="match status" value="1"/>
</dbReference>
<organism evidence="3 4">
    <name type="scientific">Thelohanellus kitauei</name>
    <name type="common">Myxosporean</name>
    <dbReference type="NCBI Taxonomy" id="669202"/>
    <lineage>
        <taxon>Eukaryota</taxon>
        <taxon>Metazoa</taxon>
        <taxon>Cnidaria</taxon>
        <taxon>Myxozoa</taxon>
        <taxon>Myxosporea</taxon>
        <taxon>Bivalvulida</taxon>
        <taxon>Platysporina</taxon>
        <taxon>Myxobolidae</taxon>
        <taxon>Thelohanellus</taxon>
    </lineage>
</organism>
<evidence type="ECO:0000256" key="2">
    <source>
        <dbReference type="ARBA" id="ARBA00006218"/>
    </source>
</evidence>
<dbReference type="InterPro" id="IPR024096">
    <property type="entry name" value="NO_sig/Golgi_transp_ligand-bd"/>
</dbReference>
<dbReference type="GO" id="GO:0005801">
    <property type="term" value="C:cis-Golgi network"/>
    <property type="evidence" value="ECO:0007669"/>
    <property type="project" value="TreeGrafter"/>
</dbReference>
<reference evidence="3 4" key="1">
    <citation type="journal article" date="2014" name="Genome Biol. Evol.">
        <title>The genome of the myxosporean Thelohanellus kitauei shows adaptations to nutrient acquisition within its fish host.</title>
        <authorList>
            <person name="Yang Y."/>
            <person name="Xiong J."/>
            <person name="Zhou Z."/>
            <person name="Huo F."/>
            <person name="Miao W."/>
            <person name="Ran C."/>
            <person name="Liu Y."/>
            <person name="Zhang J."/>
            <person name="Feng J."/>
            <person name="Wang M."/>
            <person name="Wang M."/>
            <person name="Wang L."/>
            <person name="Yao B."/>
        </authorList>
    </citation>
    <scope>NUCLEOTIDE SEQUENCE [LARGE SCALE GENOMIC DNA]</scope>
    <source>
        <strain evidence="3">Wuqing</strain>
    </source>
</reference>
<dbReference type="GO" id="GO:0030008">
    <property type="term" value="C:TRAPP complex"/>
    <property type="evidence" value="ECO:0007669"/>
    <property type="project" value="TreeGrafter"/>
</dbReference>
<sequence>MGFKVGRILSEKYGFERLNMEKDLDLIKFLCKDIWISLFGKAISSLKTNSDKQFILIDHELPNMKSVDYSLRFTSFVGGIIEGFLINSGLKVMSVETGLMDFPSCYFLVKLFSRFEAGETPRL</sequence>
<evidence type="ECO:0000313" key="4">
    <source>
        <dbReference type="Proteomes" id="UP000031668"/>
    </source>
</evidence>
<comment type="similarity">
    <text evidence="2">Belongs to the TRAPP small subunits family. BET3 subfamily.</text>
</comment>
<comment type="caution">
    <text evidence="3">The sequence shown here is derived from an EMBL/GenBank/DDBJ whole genome shotgun (WGS) entry which is preliminary data.</text>
</comment>
<dbReference type="Proteomes" id="UP000031668">
    <property type="component" value="Unassembled WGS sequence"/>
</dbReference>